<evidence type="ECO:0000313" key="5">
    <source>
        <dbReference type="Proteomes" id="UP001595710"/>
    </source>
</evidence>
<evidence type="ECO:0000313" key="4">
    <source>
        <dbReference type="EMBL" id="MFC3701150.1"/>
    </source>
</evidence>
<dbReference type="SUPFAM" id="SSF110997">
    <property type="entry name" value="Sporulation related repeat"/>
    <property type="match status" value="1"/>
</dbReference>
<proteinExistence type="predicted"/>
<keyword evidence="5" id="KW-1185">Reference proteome</keyword>
<gene>
    <name evidence="4" type="ORF">ACFOND_05790</name>
</gene>
<evidence type="ECO:0000256" key="1">
    <source>
        <dbReference type="SAM" id="MobiDB-lite"/>
    </source>
</evidence>
<reference evidence="5" key="1">
    <citation type="journal article" date="2019" name="Int. J. Syst. Evol. Microbiol.">
        <title>The Global Catalogue of Microorganisms (GCM) 10K type strain sequencing project: providing services to taxonomists for standard genome sequencing and annotation.</title>
        <authorList>
            <consortium name="The Broad Institute Genomics Platform"/>
            <consortium name="The Broad Institute Genome Sequencing Center for Infectious Disease"/>
            <person name="Wu L."/>
            <person name="Ma J."/>
        </authorList>
    </citation>
    <scope>NUCLEOTIDE SEQUENCE [LARGE SCALE GENOMIC DNA]</scope>
    <source>
        <strain evidence="5">CECT 8288</strain>
    </source>
</reference>
<evidence type="ECO:0000259" key="3">
    <source>
        <dbReference type="PROSITE" id="PS51724"/>
    </source>
</evidence>
<name>A0ABV7WRP9_9GAMM</name>
<sequence length="209" mass="23140">MSRDFAHKPKQAETSRIPKWVWLFTSIVAVGFVGFLYFLAKVPPAEGGAEAVREQFNIALKESTTETEPQPAPKIEQVEEIKEKTETLKQAFEFYQLLQDDEVPTVAPEEKPGSSATATNTTQSTTSEPPKAKSWIIQVASFSRVDDADRLRAELILNGLPSSSINTVNLGDKGTYHRVVVGPFDNRSALNKAQDRLAALNHQVMVRAQ</sequence>
<dbReference type="Gene3D" id="3.30.70.1070">
    <property type="entry name" value="Sporulation related repeat"/>
    <property type="match status" value="1"/>
</dbReference>
<keyword evidence="2" id="KW-0472">Membrane</keyword>
<accession>A0ABV7WRP9</accession>
<dbReference type="EMBL" id="JBHRYN010000008">
    <property type="protein sequence ID" value="MFC3701150.1"/>
    <property type="molecule type" value="Genomic_DNA"/>
</dbReference>
<dbReference type="Pfam" id="PF05036">
    <property type="entry name" value="SPOR"/>
    <property type="match status" value="1"/>
</dbReference>
<dbReference type="InterPro" id="IPR052521">
    <property type="entry name" value="Cell_div_SPOR-domain"/>
</dbReference>
<dbReference type="InterPro" id="IPR007730">
    <property type="entry name" value="SPOR-like_dom"/>
</dbReference>
<comment type="caution">
    <text evidence="4">The sequence shown here is derived from an EMBL/GenBank/DDBJ whole genome shotgun (WGS) entry which is preliminary data.</text>
</comment>
<feature type="domain" description="SPOR" evidence="3">
    <location>
        <begin position="129"/>
        <end position="209"/>
    </location>
</feature>
<evidence type="ECO:0000256" key="2">
    <source>
        <dbReference type="SAM" id="Phobius"/>
    </source>
</evidence>
<keyword evidence="2" id="KW-1133">Transmembrane helix</keyword>
<feature type="transmembrane region" description="Helical" evidence="2">
    <location>
        <begin position="20"/>
        <end position="40"/>
    </location>
</feature>
<dbReference type="InterPro" id="IPR036680">
    <property type="entry name" value="SPOR-like_sf"/>
</dbReference>
<feature type="compositionally biased region" description="Low complexity" evidence="1">
    <location>
        <begin position="114"/>
        <end position="127"/>
    </location>
</feature>
<dbReference type="PANTHER" id="PTHR38687">
    <property type="entry name" value="CELL DIVISION PROTEIN DEDD-RELATED"/>
    <property type="match status" value="1"/>
</dbReference>
<dbReference type="RefSeq" id="WP_290282858.1">
    <property type="nucleotide sequence ID" value="NZ_JAUFQI010000001.1"/>
</dbReference>
<organism evidence="4 5">
    <name type="scientific">Reinekea marina</name>
    <dbReference type="NCBI Taxonomy" id="1310421"/>
    <lineage>
        <taxon>Bacteria</taxon>
        <taxon>Pseudomonadati</taxon>
        <taxon>Pseudomonadota</taxon>
        <taxon>Gammaproteobacteria</taxon>
        <taxon>Oceanospirillales</taxon>
        <taxon>Saccharospirillaceae</taxon>
        <taxon>Reinekea</taxon>
    </lineage>
</organism>
<dbReference type="Proteomes" id="UP001595710">
    <property type="component" value="Unassembled WGS sequence"/>
</dbReference>
<dbReference type="PANTHER" id="PTHR38687:SF2">
    <property type="entry name" value="CELL DIVISION PROTEIN FTSN"/>
    <property type="match status" value="1"/>
</dbReference>
<protein>
    <submittedName>
        <fullName evidence="4">SPOR domain-containing protein</fullName>
    </submittedName>
</protein>
<dbReference type="PROSITE" id="PS51724">
    <property type="entry name" value="SPOR"/>
    <property type="match status" value="1"/>
</dbReference>
<feature type="region of interest" description="Disordered" evidence="1">
    <location>
        <begin position="105"/>
        <end position="131"/>
    </location>
</feature>
<keyword evidence="2" id="KW-0812">Transmembrane</keyword>